<keyword evidence="2" id="KW-0479">Metal-binding</keyword>
<dbReference type="SMART" id="SM01336">
    <property type="entry name" value="zf-PARP"/>
    <property type="match status" value="1"/>
</dbReference>
<dbReference type="SMR" id="B5Y3H9"/>
<dbReference type="PaxDb" id="2850-Phatr46698"/>
<dbReference type="InterPro" id="IPR010996">
    <property type="entry name" value="HHH_MUS81"/>
</dbReference>
<dbReference type="RefSeq" id="XP_002185842.1">
    <property type="nucleotide sequence ID" value="XM_002185806.1"/>
</dbReference>
<comment type="subcellular location">
    <subcellularLocation>
        <location evidence="1">Nucleus</location>
    </subcellularLocation>
</comment>
<keyword evidence="9" id="KW-1185">Reference proteome</keyword>
<dbReference type="PROSITE" id="PS52007">
    <property type="entry name" value="PADR1"/>
    <property type="match status" value="1"/>
</dbReference>
<dbReference type="AlphaFoldDB" id="B5Y3H9"/>
<keyword evidence="4" id="KW-0862">Zinc</keyword>
<dbReference type="SUPFAM" id="SSF47802">
    <property type="entry name" value="DNA polymerase beta, N-terminal domain-like"/>
    <property type="match status" value="1"/>
</dbReference>
<gene>
    <name evidence="8" type="ORF">PHATR_46698</name>
</gene>
<dbReference type="Gene3D" id="1.10.150.110">
    <property type="entry name" value="DNA polymerase beta, N-terminal domain-like"/>
    <property type="match status" value="1"/>
</dbReference>
<sequence>MSESKYTVEYAKSGRSTCKKCKVKIEKGQMRIGVHIDNGQFEYVNWTHPACFTMPRKLNMGANAMTTQQFIEAHLEDTTGGEILPAKAEELATEIDKKVDLQKKGDDNHSGSPLDSIKQEYEQQQKDTDSGNEPLPKRTKSSSGKAVELYAKYKSLKVDELKDFLRWNRQVMTGTKDIVLFKAIDGNIYGRLARCVLCGGRLKMNSDCTKVICSGSFDEDTSMRIDCAYQVEVPEAPRWQPWYTEEPSEEEQEAMDKLESEASLDIPAPDPELDVDIGKLVKEAEKLEWKLTSKDGLRKAVAELTDVVQKHEGKSVDLPDDIGSAKMKVGEVIARNREKSAAELVPIIVQEFGFKESKVAKAAKKEAAMEIMVKEPKNLPLVAAFQELSELYFKEGNRNAGASYAKVVSALKELSYEVTEENAKGLGKGKTKVANIGKTSADRIFEFVCTGKMEKLIEKRADAS</sequence>
<evidence type="ECO:0000256" key="5">
    <source>
        <dbReference type="ARBA" id="ARBA00023242"/>
    </source>
</evidence>
<keyword evidence="3" id="KW-0863">Zinc-finger</keyword>
<dbReference type="GeneID" id="7204612"/>
<keyword evidence="5" id="KW-0539">Nucleus</keyword>
<reference evidence="8 9" key="1">
    <citation type="journal article" date="2008" name="Nature">
        <title>The Phaeodactylum genome reveals the evolutionary history of diatom genomes.</title>
        <authorList>
            <person name="Bowler C."/>
            <person name="Allen A.E."/>
            <person name="Badger J.H."/>
            <person name="Grimwood J."/>
            <person name="Jabbari K."/>
            <person name="Kuo A."/>
            <person name="Maheswari U."/>
            <person name="Martens C."/>
            <person name="Maumus F."/>
            <person name="Otillar R.P."/>
            <person name="Rayko E."/>
            <person name="Salamov A."/>
            <person name="Vandepoele K."/>
            <person name="Beszteri B."/>
            <person name="Gruber A."/>
            <person name="Heijde M."/>
            <person name="Katinka M."/>
            <person name="Mock T."/>
            <person name="Valentin K."/>
            <person name="Verret F."/>
            <person name="Berges J.A."/>
            <person name="Brownlee C."/>
            <person name="Cadoret J.P."/>
            <person name="Chiovitti A."/>
            <person name="Choi C.J."/>
            <person name="Coesel S."/>
            <person name="De Martino A."/>
            <person name="Detter J.C."/>
            <person name="Durkin C."/>
            <person name="Falciatore A."/>
            <person name="Fournet J."/>
            <person name="Haruta M."/>
            <person name="Huysman M.J."/>
            <person name="Jenkins B.D."/>
            <person name="Jiroutova K."/>
            <person name="Jorgensen R.E."/>
            <person name="Joubert Y."/>
            <person name="Kaplan A."/>
            <person name="Kroger N."/>
            <person name="Kroth P.G."/>
            <person name="La Roche J."/>
            <person name="Lindquist E."/>
            <person name="Lommer M."/>
            <person name="Martin-Jezequel V."/>
            <person name="Lopez P.J."/>
            <person name="Lucas S."/>
            <person name="Mangogna M."/>
            <person name="McGinnis K."/>
            <person name="Medlin L.K."/>
            <person name="Montsant A."/>
            <person name="Oudot-Le Secq M.P."/>
            <person name="Napoli C."/>
            <person name="Obornik M."/>
            <person name="Parker M.S."/>
            <person name="Petit J.L."/>
            <person name="Porcel B.M."/>
            <person name="Poulsen N."/>
            <person name="Robison M."/>
            <person name="Rychlewski L."/>
            <person name="Rynearson T.A."/>
            <person name="Schmutz J."/>
            <person name="Shapiro H."/>
            <person name="Siaut M."/>
            <person name="Stanley M."/>
            <person name="Sussman M.R."/>
            <person name="Taylor A.R."/>
            <person name="Vardi A."/>
            <person name="von Dassow P."/>
            <person name="Vyverman W."/>
            <person name="Willis A."/>
            <person name="Wyrwicz L.S."/>
            <person name="Rokhsar D.S."/>
            <person name="Weissenbach J."/>
            <person name="Armbrust E.V."/>
            <person name="Green B.R."/>
            <person name="Van de Peer Y."/>
            <person name="Grigoriev I.V."/>
        </authorList>
    </citation>
    <scope>NUCLEOTIDE SEQUENCE [LARGE SCALE GENOMIC DNA]</scope>
    <source>
        <strain evidence="8 9">CCAP 1055/1</strain>
    </source>
</reference>
<evidence type="ECO:0000256" key="3">
    <source>
        <dbReference type="ARBA" id="ARBA00022771"/>
    </source>
</evidence>
<dbReference type="InterPro" id="IPR001510">
    <property type="entry name" value="Znf_PARP"/>
</dbReference>
<evidence type="ECO:0000256" key="2">
    <source>
        <dbReference type="ARBA" id="ARBA00022723"/>
    </source>
</evidence>
<evidence type="ECO:0000313" key="9">
    <source>
        <dbReference type="Proteomes" id="UP000000759"/>
    </source>
</evidence>
<dbReference type="InterPro" id="IPR027421">
    <property type="entry name" value="DNA_pol_lamdba_lyase_dom_sf"/>
</dbReference>
<evidence type="ECO:0000313" key="8">
    <source>
        <dbReference type="EMBL" id="ACI65312.1"/>
    </source>
</evidence>
<evidence type="ECO:0000256" key="6">
    <source>
        <dbReference type="SAM" id="MobiDB-lite"/>
    </source>
</evidence>
<protein>
    <recommendedName>
        <fullName evidence="7">PARP-type domain-containing protein</fullName>
    </recommendedName>
</protein>
<dbReference type="InParanoid" id="B5Y3H9"/>
<dbReference type="GO" id="GO:0003677">
    <property type="term" value="F:DNA binding"/>
    <property type="evidence" value="ECO:0007669"/>
    <property type="project" value="InterPro"/>
</dbReference>
<dbReference type="STRING" id="556484.B5Y3H9"/>
<dbReference type="Gene3D" id="3.30.1740.10">
    <property type="entry name" value="Zinc finger, PARP-type"/>
    <property type="match status" value="1"/>
</dbReference>
<dbReference type="Pfam" id="PF14716">
    <property type="entry name" value="HHH_8"/>
    <property type="match status" value="1"/>
</dbReference>
<accession>B5Y3H9</accession>
<feature type="compositionally biased region" description="Basic and acidic residues" evidence="6">
    <location>
        <begin position="117"/>
        <end position="129"/>
    </location>
</feature>
<dbReference type="KEGG" id="pti:PHATR_46698"/>
<proteinExistence type="predicted"/>
<dbReference type="EMBL" id="CP001141">
    <property type="protein sequence ID" value="ACI65312.1"/>
    <property type="molecule type" value="Genomic_DNA"/>
</dbReference>
<dbReference type="GO" id="GO:0008270">
    <property type="term" value="F:zinc ion binding"/>
    <property type="evidence" value="ECO:0007669"/>
    <property type="project" value="UniProtKB-KW"/>
</dbReference>
<dbReference type="OrthoDB" id="205514at2759"/>
<organism evidence="8 9">
    <name type="scientific">Phaeodactylum tricornutum (strain CCAP 1055/1)</name>
    <dbReference type="NCBI Taxonomy" id="556484"/>
    <lineage>
        <taxon>Eukaryota</taxon>
        <taxon>Sar</taxon>
        <taxon>Stramenopiles</taxon>
        <taxon>Ochrophyta</taxon>
        <taxon>Bacillariophyta</taxon>
        <taxon>Bacillariophyceae</taxon>
        <taxon>Bacillariophycidae</taxon>
        <taxon>Naviculales</taxon>
        <taxon>Phaeodactylaceae</taxon>
        <taxon>Phaeodactylum</taxon>
    </lineage>
</organism>
<feature type="compositionally biased region" description="Basic and acidic residues" evidence="6">
    <location>
        <begin position="98"/>
        <end position="109"/>
    </location>
</feature>
<evidence type="ECO:0000259" key="7">
    <source>
        <dbReference type="PROSITE" id="PS50064"/>
    </source>
</evidence>
<dbReference type="Pfam" id="PF00645">
    <property type="entry name" value="zf-PARP"/>
    <property type="match status" value="1"/>
</dbReference>
<dbReference type="Proteomes" id="UP000000759">
    <property type="component" value="Chromosome 11"/>
</dbReference>
<feature type="region of interest" description="Disordered" evidence="6">
    <location>
        <begin position="98"/>
        <end position="143"/>
    </location>
</feature>
<dbReference type="InterPro" id="IPR036957">
    <property type="entry name" value="Znf_PARP_sf"/>
</dbReference>
<reference evidence="9" key="2">
    <citation type="submission" date="2008-08" db="EMBL/GenBank/DDBJ databases">
        <authorList>
            <consortium name="Diatom Consortium"/>
            <person name="Grigoriev I."/>
            <person name="Grimwood J."/>
            <person name="Kuo A."/>
            <person name="Otillar R.P."/>
            <person name="Salamov A."/>
            <person name="Detter J.C."/>
            <person name="Lindquist E."/>
            <person name="Shapiro H."/>
            <person name="Lucas S."/>
            <person name="Glavina del Rio T."/>
            <person name="Pitluck S."/>
            <person name="Rokhsar D."/>
            <person name="Bowler C."/>
        </authorList>
    </citation>
    <scope>GENOME REANNOTATION</scope>
    <source>
        <strain evidence="9">CCAP 1055/1</strain>
    </source>
</reference>
<feature type="domain" description="PARP-type" evidence="7">
    <location>
        <begin position="6"/>
        <end position="56"/>
    </location>
</feature>
<name>B5Y3H9_PHATC</name>
<evidence type="ECO:0000256" key="1">
    <source>
        <dbReference type="ARBA" id="ARBA00004123"/>
    </source>
</evidence>
<dbReference type="GO" id="GO:0005634">
    <property type="term" value="C:nucleus"/>
    <property type="evidence" value="ECO:0007669"/>
    <property type="project" value="UniProtKB-SubCell"/>
</dbReference>
<dbReference type="Gene3D" id="3.90.640.80">
    <property type="match status" value="1"/>
</dbReference>
<evidence type="ECO:0000256" key="4">
    <source>
        <dbReference type="ARBA" id="ARBA00022833"/>
    </source>
</evidence>
<dbReference type="PROSITE" id="PS50064">
    <property type="entry name" value="ZF_PARP_2"/>
    <property type="match status" value="1"/>
</dbReference>
<dbReference type="SUPFAM" id="SSF57716">
    <property type="entry name" value="Glucocorticoid receptor-like (DNA-binding domain)"/>
    <property type="match status" value="1"/>
</dbReference>
<dbReference type="HOGENOM" id="CLU_630866_0_0_1"/>
<dbReference type="eggNOG" id="KOG1037">
    <property type="taxonomic scope" value="Eukaryota"/>
</dbReference>